<dbReference type="Gene3D" id="3.50.50.60">
    <property type="entry name" value="FAD/NAD(P)-binding domain"/>
    <property type="match status" value="1"/>
</dbReference>
<dbReference type="AlphaFoldDB" id="D9QNK3"/>
<accession>D9QNK3</accession>
<dbReference type="PANTHER" id="PTHR43747:SF4">
    <property type="entry name" value="FLAVIN-DEPENDENT TRYPTOPHAN HALOGENASE"/>
    <property type="match status" value="1"/>
</dbReference>
<evidence type="ECO:0000256" key="2">
    <source>
        <dbReference type="PIRSR" id="PIRSR011396-2"/>
    </source>
</evidence>
<dbReference type="InterPro" id="IPR050816">
    <property type="entry name" value="Flavin-dep_Halogenase_NPB"/>
</dbReference>
<evidence type="ECO:0000256" key="1">
    <source>
        <dbReference type="PIRSR" id="PIRSR011396-1"/>
    </source>
</evidence>
<dbReference type="KEGG" id="bsb:Bresu_2932"/>
<dbReference type="Proteomes" id="UP000002696">
    <property type="component" value="Chromosome"/>
</dbReference>
<dbReference type="InterPro" id="IPR006905">
    <property type="entry name" value="Flavin_halogenase"/>
</dbReference>
<dbReference type="BioCyc" id="BSUB633149:G1GM8-2951-MONOMER"/>
<gene>
    <name evidence="3" type="ordered locus">Bresu_2932</name>
</gene>
<evidence type="ECO:0000313" key="4">
    <source>
        <dbReference type="Proteomes" id="UP000002696"/>
    </source>
</evidence>
<keyword evidence="4" id="KW-1185">Reference proteome</keyword>
<sequence>MQETDPGAIRSIAIVGGGTAGWMSAVLLGHALRGSDVRITVVESAEIGIVGVGEATIPPILDFLDLVGIDREAFIRETEATLKLGIRFQDWKTVGEHYWHPFGTFGVAIDRRPFHHHLQRAAAWDEPRGVVDFSLAAALAEAGRFTPPDPREGPARAGLRYALHFDAALVARTLRTVAERRGVRRLDRTVVDVTRTPAGHVDELLFREGDRLGADLFIDCSGFRGLLIEGAMAAGYEDWTRWLPCDRAVAGPTALNGEPQLYTLSHARDAGWRWRIPLQHRAGNGYVYSSRHIDDQAALDDLTRQVGGTFLAEPRQLRFTTGRRKAFWKGNVVALGLASGFLEPLESTSIHLVTSGLYKLLDHFPDRTFDPANIAAYNASLIEEYETIRDFIVAHYGLSARRDTPFWRDVTGQSLPDSLQSRIDLYRATGRCRARPGDLFADVNWFYVLHGLGLRPRHPDPLTGMSDAAAVRGVFDQVARDVAAGVSAAR</sequence>
<dbReference type="InterPro" id="IPR033856">
    <property type="entry name" value="Trp_halogen"/>
</dbReference>
<dbReference type="EMBL" id="CP002102">
    <property type="protein sequence ID" value="ADL02238.1"/>
    <property type="molecule type" value="Genomic_DNA"/>
</dbReference>
<feature type="binding site" evidence="2">
    <location>
        <position position="346"/>
    </location>
    <ligand>
        <name>L-tryptophan</name>
        <dbReference type="ChEBI" id="CHEBI:57912"/>
    </ligand>
</feature>
<evidence type="ECO:0000313" key="3">
    <source>
        <dbReference type="EMBL" id="ADL02238.1"/>
    </source>
</evidence>
<feature type="binding site" evidence="2">
    <location>
        <position position="83"/>
    </location>
    <ligand>
        <name>7-chloro-L-tryptophan</name>
        <dbReference type="ChEBI" id="CHEBI:58713"/>
    </ligand>
</feature>
<dbReference type="STRING" id="633149.Bresu_2932"/>
<dbReference type="eggNOG" id="COG0665">
    <property type="taxonomic scope" value="Bacteria"/>
</dbReference>
<dbReference type="Pfam" id="PF04820">
    <property type="entry name" value="Trp_halogenase"/>
    <property type="match status" value="1"/>
</dbReference>
<dbReference type="HOGENOM" id="CLU_022247_1_0_5"/>
<reference evidence="4" key="1">
    <citation type="journal article" date="2011" name="J. Bacteriol.">
        <title>Genome sequences of eight morphologically diverse alphaproteobacteria.</title>
        <authorList>
            <consortium name="US DOE Joint Genome Institute"/>
            <person name="Brown P.J."/>
            <person name="Kysela D.T."/>
            <person name="Buechlein A."/>
            <person name="Hemmerich C."/>
            <person name="Brun Y.V."/>
        </authorList>
    </citation>
    <scope>NUCLEOTIDE SEQUENCE [LARGE SCALE GENOMIC DNA]</scope>
    <source>
        <strain evidence="4">ATCC 15264 / DSM 4735 / LMG 14903 / NBRC 16000 / CB 81</strain>
    </source>
</reference>
<feature type="active site" evidence="1">
    <location>
        <position position="83"/>
    </location>
</feature>
<dbReference type="GO" id="GO:0000166">
    <property type="term" value="F:nucleotide binding"/>
    <property type="evidence" value="ECO:0007669"/>
    <property type="project" value="UniProtKB-KW"/>
</dbReference>
<keyword evidence="2" id="KW-0285">Flavoprotein</keyword>
<keyword evidence="2" id="KW-0547">Nucleotide-binding</keyword>
<feature type="binding site" evidence="2">
    <location>
        <position position="337"/>
    </location>
    <ligand>
        <name>FAD</name>
        <dbReference type="ChEBI" id="CHEBI:57692"/>
    </ligand>
</feature>
<dbReference type="PIRSF" id="PIRSF011396">
    <property type="entry name" value="Trp_halogenase"/>
    <property type="match status" value="1"/>
</dbReference>
<feature type="binding site" evidence="2">
    <location>
        <position position="190"/>
    </location>
    <ligand>
        <name>FAD</name>
        <dbReference type="ChEBI" id="CHEBI:57692"/>
    </ligand>
</feature>
<protein>
    <submittedName>
        <fullName evidence="3">Pyridine nucleotide-disulfide oxidoreductase</fullName>
    </submittedName>
</protein>
<dbReference type="GO" id="GO:0004497">
    <property type="term" value="F:monooxygenase activity"/>
    <property type="evidence" value="ECO:0007669"/>
    <property type="project" value="InterPro"/>
</dbReference>
<dbReference type="SUPFAM" id="SSF51905">
    <property type="entry name" value="FAD/NAD(P)-binding domain"/>
    <property type="match status" value="1"/>
</dbReference>
<feature type="binding site" evidence="2">
    <location>
        <position position="350"/>
    </location>
    <ligand>
        <name>FAD</name>
        <dbReference type="ChEBI" id="CHEBI:57692"/>
    </ligand>
</feature>
<proteinExistence type="predicted"/>
<dbReference type="InParanoid" id="D9QNK3"/>
<dbReference type="InterPro" id="IPR036188">
    <property type="entry name" value="FAD/NAD-bd_sf"/>
</dbReference>
<organism evidence="3 4">
    <name type="scientific">Brevundimonas subvibrioides (strain ATCC 15264 / DSM 4735 / LMG 14903 / NBRC 16000 / CB 81)</name>
    <name type="common">Caulobacter subvibrioides</name>
    <dbReference type="NCBI Taxonomy" id="633149"/>
    <lineage>
        <taxon>Bacteria</taxon>
        <taxon>Pseudomonadati</taxon>
        <taxon>Pseudomonadota</taxon>
        <taxon>Alphaproteobacteria</taxon>
        <taxon>Caulobacterales</taxon>
        <taxon>Caulobacteraceae</taxon>
        <taxon>Brevundimonas</taxon>
    </lineage>
</organism>
<keyword evidence="2" id="KW-0274">FAD</keyword>
<name>D9QNK3_BRESC</name>
<dbReference type="PANTHER" id="PTHR43747">
    <property type="entry name" value="FAD-BINDING PROTEIN"/>
    <property type="match status" value="1"/>
</dbReference>
<dbReference type="OrthoDB" id="5695497at2"/>
<feature type="binding site" evidence="2">
    <location>
        <begin position="17"/>
        <end position="20"/>
    </location>
    <ligand>
        <name>FAD</name>
        <dbReference type="ChEBI" id="CHEBI:57692"/>
    </ligand>
</feature>
<dbReference type="RefSeq" id="WP_013270339.1">
    <property type="nucleotide sequence ID" value="NC_014375.1"/>
</dbReference>